<dbReference type="Proteomes" id="UP001382955">
    <property type="component" value="Unassembled WGS sequence"/>
</dbReference>
<dbReference type="PROSITE" id="PS50878">
    <property type="entry name" value="RT_POL"/>
    <property type="match status" value="1"/>
</dbReference>
<dbReference type="EMBL" id="JAOSIK010000052">
    <property type="protein sequence ID" value="MEK0312174.1"/>
    <property type="molecule type" value="Genomic_DNA"/>
</dbReference>
<gene>
    <name evidence="2" type="primary">ltrA</name>
    <name evidence="2" type="ORF">OC725_02785</name>
</gene>
<sequence>MSTTVSPETKLSRTLNKIQYCSSKGYSLKRELQQGMNNFHNTLVAFNKIATNRGAGTPGIDNEKIDGVNLDRLERYHREYINNGYHPKPVKRILIPKDKGKNRPLGIPTIRDRLIQKCLEQLLTPYFENIFSEWSFGFRTKKSCHDAIKRVKQRFKGIDYIVKIDLKGYFDTINHEILMRTINQFIKKNKTLSTINKWLKADFMKDGIKYESLSGSPQGGIISPLLANVYLHHIDLRMEELIKEGRPIKKSNPEYKKAWFKNQHGNLGIDSSINLNPKPRVEYIRYADDFIIGIKGEYNQAERIKDQVTQWLTQDLNLTVSKDKSKIVKANKGTRFLSYMIKVNPTNRTRERKTTRNSLNGRVQIQIPQAKAKEYGYEYNWLKRGEVKHDETLADRDELEIIRTYKTIVRGIIQYFCLANNLGVLTHLNYLAEYSCLKTLARKRKTSIARVRKKLNTGATWSIPYHNKGKTQVESWVAYSWDRIKRMRNYKGNPDITINRFIFQSRTNLTDRLKAERCEHCDKTTQLQIHHIGTVRNAHHQSIMNKRTKVLCKDCHRKVTNQQIRDIRKNKNNRNK</sequence>
<reference evidence="2 3" key="1">
    <citation type="journal article" date="2023" name="Int. J. Syst. Evol. Microbiol.">
        <title>The observation of taxonomic boundaries for the 16SrII and 16SrXXV phytoplasmas using genome-based delimitation.</title>
        <authorList>
            <person name="Rodrigues Jardim B."/>
            <person name="Tran-Nguyen L.T.T."/>
            <person name="Gambley C."/>
            <person name="Al-Sadi A.M."/>
            <person name="Al-Subhi A.M."/>
            <person name="Foissac X."/>
            <person name="Salar P."/>
            <person name="Cai H."/>
            <person name="Yang J.Y."/>
            <person name="Davis R."/>
            <person name="Jones L."/>
            <person name="Rodoni B."/>
            <person name="Constable F.E."/>
        </authorList>
    </citation>
    <scope>NUCLEOTIDE SEQUENCE [LARGE SCALE GENOMIC DNA]</scope>
    <source>
        <strain evidence="2">BAWM-322</strain>
    </source>
</reference>
<dbReference type="PANTHER" id="PTHR34047">
    <property type="entry name" value="NUCLEAR INTRON MATURASE 1, MITOCHONDRIAL-RELATED"/>
    <property type="match status" value="1"/>
</dbReference>
<dbReference type="InterPro" id="IPR024937">
    <property type="entry name" value="Domain_X"/>
</dbReference>
<evidence type="ECO:0000313" key="3">
    <source>
        <dbReference type="Proteomes" id="UP001382955"/>
    </source>
</evidence>
<keyword evidence="2" id="KW-0808">Transferase</keyword>
<proteinExistence type="predicted"/>
<keyword evidence="2" id="KW-0695">RNA-directed DNA polymerase</keyword>
<dbReference type="CDD" id="cd01651">
    <property type="entry name" value="RT_G2_intron"/>
    <property type="match status" value="1"/>
</dbReference>
<dbReference type="InterPro" id="IPR051083">
    <property type="entry name" value="GrpII_Intron_Splice-Mob/Def"/>
</dbReference>
<dbReference type="InterPro" id="IPR043502">
    <property type="entry name" value="DNA/RNA_pol_sf"/>
</dbReference>
<dbReference type="SUPFAM" id="SSF56672">
    <property type="entry name" value="DNA/RNA polymerases"/>
    <property type="match status" value="1"/>
</dbReference>
<dbReference type="Pfam" id="PF00078">
    <property type="entry name" value="RVT_1"/>
    <property type="match status" value="1"/>
</dbReference>
<dbReference type="Pfam" id="PF01348">
    <property type="entry name" value="Intron_maturas2"/>
    <property type="match status" value="1"/>
</dbReference>
<feature type="domain" description="Reverse transcriptase" evidence="1">
    <location>
        <begin position="76"/>
        <end position="341"/>
    </location>
</feature>
<dbReference type="RefSeq" id="WP_304513987.1">
    <property type="nucleotide sequence ID" value="NZ_JAOSIK010000052.1"/>
</dbReference>
<name>A0ABU8ZVD6_9MOLU</name>
<dbReference type="InterPro" id="IPR030931">
    <property type="entry name" value="Group_II_RT_mat"/>
</dbReference>
<dbReference type="InterPro" id="IPR000477">
    <property type="entry name" value="RT_dom"/>
</dbReference>
<comment type="caution">
    <text evidence="2">The sequence shown here is derived from an EMBL/GenBank/DDBJ whole genome shotgun (WGS) entry which is preliminary data.</text>
</comment>
<dbReference type="NCBIfam" id="TIGR04416">
    <property type="entry name" value="group_II_RT_mat"/>
    <property type="match status" value="1"/>
</dbReference>
<organism evidence="2 3">
    <name type="scientific">Candidatus Phytoplasma fabacearum</name>
    <dbReference type="NCBI Taxonomy" id="2982628"/>
    <lineage>
        <taxon>Bacteria</taxon>
        <taxon>Bacillati</taxon>
        <taxon>Mycoplasmatota</taxon>
        <taxon>Mollicutes</taxon>
        <taxon>Acholeplasmatales</taxon>
        <taxon>Acholeplasmataceae</taxon>
        <taxon>Candidatus Phytoplasma</taxon>
        <taxon>16SrII (Peanut WB group)</taxon>
    </lineage>
</organism>
<dbReference type="PANTHER" id="PTHR34047:SF8">
    <property type="entry name" value="PROTEIN YKFC"/>
    <property type="match status" value="1"/>
</dbReference>
<dbReference type="GO" id="GO:0003964">
    <property type="term" value="F:RNA-directed DNA polymerase activity"/>
    <property type="evidence" value="ECO:0007669"/>
    <property type="project" value="UniProtKB-KW"/>
</dbReference>
<evidence type="ECO:0000259" key="1">
    <source>
        <dbReference type="PROSITE" id="PS50878"/>
    </source>
</evidence>
<protein>
    <submittedName>
        <fullName evidence="2">Group II intron reverse transcriptase/maturase</fullName>
        <ecNumber evidence="2">2.7.7.49</ecNumber>
    </submittedName>
</protein>
<accession>A0ABU8ZVD6</accession>
<evidence type="ECO:0000313" key="2">
    <source>
        <dbReference type="EMBL" id="MEK0312174.1"/>
    </source>
</evidence>
<dbReference type="EC" id="2.7.7.49" evidence="2"/>
<keyword evidence="3" id="KW-1185">Reference proteome</keyword>
<keyword evidence="2" id="KW-0548">Nucleotidyltransferase</keyword>